<dbReference type="InterPro" id="IPR036871">
    <property type="entry name" value="PX_dom_sf"/>
</dbReference>
<dbReference type="EMBL" id="PQ440149">
    <property type="protein sequence ID" value="XHV10883.1"/>
    <property type="molecule type" value="mRNA"/>
</dbReference>
<dbReference type="CDD" id="cd02677">
    <property type="entry name" value="MIT_SNX15"/>
    <property type="match status" value="1"/>
</dbReference>
<proteinExistence type="evidence at transcript level"/>
<dbReference type="GO" id="GO:0004672">
    <property type="term" value="F:protein kinase activity"/>
    <property type="evidence" value="ECO:0007669"/>
    <property type="project" value="InterPro"/>
</dbReference>
<dbReference type="PANTHER" id="PTHR15508">
    <property type="entry name" value="RIBOSOMAL PROTEIN S6 KINASE"/>
    <property type="match status" value="1"/>
</dbReference>
<feature type="domain" description="PX" evidence="2">
    <location>
        <begin position="1"/>
        <end position="130"/>
    </location>
</feature>
<dbReference type="InterPro" id="IPR011009">
    <property type="entry name" value="Kinase-like_dom_sf"/>
</dbReference>
<dbReference type="SMART" id="SM00220">
    <property type="entry name" value="S_TKc"/>
    <property type="match status" value="1"/>
</dbReference>
<dbReference type="AlphaFoldDB" id="A0AB74UL61"/>
<dbReference type="Gene3D" id="1.20.58.80">
    <property type="entry name" value="Phosphotransferase system, lactose/cellobiose-type IIA subunit"/>
    <property type="match status" value="1"/>
</dbReference>
<dbReference type="SMART" id="SM00745">
    <property type="entry name" value="MIT"/>
    <property type="match status" value="1"/>
</dbReference>
<reference evidence="3" key="1">
    <citation type="submission" date="2024-10" db="EMBL/GenBank/DDBJ databases">
        <title>Cloning and expression analysis of insulin pathway genes in Euwallacea interjectus.</title>
        <authorList>
            <person name="Dai L."/>
        </authorList>
    </citation>
    <scope>NUCLEOTIDE SEQUENCE</scope>
    <source>
        <strain evidence="3">Af1</strain>
    </source>
</reference>
<dbReference type="SUPFAM" id="SSF64268">
    <property type="entry name" value="PX domain"/>
    <property type="match status" value="1"/>
</dbReference>
<dbReference type="PANTHER" id="PTHR15508:SF8">
    <property type="entry name" value="LD24550P"/>
    <property type="match status" value="1"/>
</dbReference>
<protein>
    <submittedName>
        <fullName evidence="3">Ribosomal protein S6 kinase delta</fullName>
    </submittedName>
</protein>
<dbReference type="InterPro" id="IPR001683">
    <property type="entry name" value="PX_dom"/>
</dbReference>
<dbReference type="Pfam" id="PF00069">
    <property type="entry name" value="Pkinase"/>
    <property type="match status" value="1"/>
</dbReference>
<evidence type="ECO:0000313" key="3">
    <source>
        <dbReference type="EMBL" id="XHV10883.1"/>
    </source>
</evidence>
<evidence type="ECO:0000259" key="1">
    <source>
        <dbReference type="PROSITE" id="PS50011"/>
    </source>
</evidence>
<dbReference type="Pfam" id="PF00787">
    <property type="entry name" value="PX"/>
    <property type="match status" value="1"/>
</dbReference>
<keyword evidence="3" id="KW-0808">Transferase</keyword>
<dbReference type="SUPFAM" id="SSF116846">
    <property type="entry name" value="MIT domain"/>
    <property type="match status" value="1"/>
</dbReference>
<evidence type="ECO:0000259" key="2">
    <source>
        <dbReference type="PROSITE" id="PS50195"/>
    </source>
</evidence>
<dbReference type="Gene3D" id="3.30.1520.10">
    <property type="entry name" value="Phox-like domain"/>
    <property type="match status" value="1"/>
</dbReference>
<dbReference type="InterPro" id="IPR051866">
    <property type="entry name" value="Intracell_Sig-Traffick_Protein"/>
</dbReference>
<dbReference type="GO" id="GO:0005524">
    <property type="term" value="F:ATP binding"/>
    <property type="evidence" value="ECO:0007669"/>
    <property type="project" value="InterPro"/>
</dbReference>
<dbReference type="InterPro" id="IPR000719">
    <property type="entry name" value="Prot_kinase_dom"/>
</dbReference>
<sequence length="674" mass="77127">MMTSNSWTSWVRTFDIPDASKHKNGFTIYKVVSFLYPESCPDAVTKLIVWKRFNDFKKLHKDIKALHKKFKLQGEIPNLPKSVLFKRYDEETINQRKRGILNFLDYIGSHAELFTSSECVKFFETSHTPVEMLTSNINSIRANLCLPSESQLYNNSDLSDTDSFDSSNFEASAQTLKTNLKKLNSMTSIDSQASESISIANVDNNLLLFKDSSSPEAFSEVTQYLKNASLHVHLAIDLENEKQFEEAFSAYKTAVDILINGGKDDPDYDRRQMVRYKTNKYLIRAERIYNMYLAPEIRDLHLHRGEEKDKPNIIKGPLYNLYKYKVIKIISQNGMLVLHSEQQKIYYVKVIHKSVQFSNSALLALPQNVPYMVKLVSHYNSDNAIFLVLEYCNGSKLRDIIDNKTSLLDKDEQLLRNIQDQSDDDSEMSFSELLNSYAANKQDGAESDDGSFEKVEVDVTRNLMDRPLDFLAAPDLLPQQTPEECAASMSSEVRSSIDLGEEIEVKNNISEGQIVKWASQLVVALDKLHSQGVICRNLKVGDVMIDLQDNLVLTYMSNLKEFCELYSREIDFDLAPEVYGLELVGEEADWWSFGAILYELLVGMSISKVHVNGLRSHTHLIIPQYVPIEGKSLLKQLLIYEPQERLGSRTNGVQHIKSHPFFRRINWSRVESTC</sequence>
<accession>A0AB74UL61</accession>
<dbReference type="SMART" id="SM00312">
    <property type="entry name" value="PX"/>
    <property type="match status" value="1"/>
</dbReference>
<dbReference type="SUPFAM" id="SSF56112">
    <property type="entry name" value="Protein kinase-like (PK-like)"/>
    <property type="match status" value="1"/>
</dbReference>
<dbReference type="PROSITE" id="PS50195">
    <property type="entry name" value="PX"/>
    <property type="match status" value="1"/>
</dbReference>
<dbReference type="PROSITE" id="PS50011">
    <property type="entry name" value="PROTEIN_KINASE_DOM"/>
    <property type="match status" value="1"/>
</dbReference>
<name>A0AB74UL61_9CUCU</name>
<feature type="domain" description="Protein kinase" evidence="1">
    <location>
        <begin position="324"/>
        <end position="662"/>
    </location>
</feature>
<dbReference type="InterPro" id="IPR007330">
    <property type="entry name" value="MIT_dom"/>
</dbReference>
<dbReference type="Gene3D" id="1.10.510.10">
    <property type="entry name" value="Transferase(Phosphotransferase) domain 1"/>
    <property type="match status" value="2"/>
</dbReference>
<keyword evidence="3" id="KW-0418">Kinase</keyword>
<organism evidence="3">
    <name type="scientific">Euwallacea interjectus</name>
    <dbReference type="NCBI Taxonomy" id="321055"/>
    <lineage>
        <taxon>Eukaryota</taxon>
        <taxon>Metazoa</taxon>
        <taxon>Ecdysozoa</taxon>
        <taxon>Arthropoda</taxon>
        <taxon>Hexapoda</taxon>
        <taxon>Insecta</taxon>
        <taxon>Pterygota</taxon>
        <taxon>Neoptera</taxon>
        <taxon>Endopterygota</taxon>
        <taxon>Coleoptera</taxon>
        <taxon>Polyphaga</taxon>
        <taxon>Cucujiformia</taxon>
        <taxon>Curculionidae</taxon>
        <taxon>Scolytinae</taxon>
        <taxon>Euwallacea</taxon>
    </lineage>
</organism>
<dbReference type="GO" id="GO:0035091">
    <property type="term" value="F:phosphatidylinositol binding"/>
    <property type="evidence" value="ECO:0007669"/>
    <property type="project" value="InterPro"/>
</dbReference>
<dbReference type="InterPro" id="IPR036181">
    <property type="entry name" value="MIT_dom_sf"/>
</dbReference>
<dbReference type="Pfam" id="PF04212">
    <property type="entry name" value="MIT"/>
    <property type="match status" value="1"/>
</dbReference>